<evidence type="ECO:0000256" key="3">
    <source>
        <dbReference type="ARBA" id="ARBA00023167"/>
    </source>
</evidence>
<dbReference type="InterPro" id="IPR036412">
    <property type="entry name" value="HAD-like_sf"/>
</dbReference>
<proteinExistence type="predicted"/>
<dbReference type="NCBIfam" id="TIGR01691">
    <property type="entry name" value="enolase-ppase"/>
    <property type="match status" value="1"/>
</dbReference>
<protein>
    <recommendedName>
        <fullName evidence="6">Enolase-phosphatase E1</fullName>
    </recommendedName>
</protein>
<dbReference type="SFLD" id="SFLDG01133">
    <property type="entry name" value="C1.5.4:_Enolase-phosphatase_Li"/>
    <property type="match status" value="1"/>
</dbReference>
<dbReference type="Proteomes" id="UP001497382">
    <property type="component" value="Unassembled WGS sequence"/>
</dbReference>
<dbReference type="Gene3D" id="1.10.720.60">
    <property type="match status" value="1"/>
</dbReference>
<evidence type="ECO:0000256" key="1">
    <source>
        <dbReference type="ARBA" id="ARBA00022605"/>
    </source>
</evidence>
<gene>
    <name evidence="4" type="ORF">LARSCL_LOCUS296</name>
</gene>
<evidence type="ECO:0008006" key="6">
    <source>
        <dbReference type="Google" id="ProtNLM"/>
    </source>
</evidence>
<dbReference type="InterPro" id="IPR006439">
    <property type="entry name" value="HAD-SF_hydro_IA"/>
</dbReference>
<dbReference type="SFLD" id="SFLDS00003">
    <property type="entry name" value="Haloacid_Dehalogenase"/>
    <property type="match status" value="1"/>
</dbReference>
<dbReference type="InterPro" id="IPR023943">
    <property type="entry name" value="Enolase-ppase_E1"/>
</dbReference>
<dbReference type="EMBL" id="CAXIEN010000002">
    <property type="protein sequence ID" value="CAL1261246.1"/>
    <property type="molecule type" value="Genomic_DNA"/>
</dbReference>
<evidence type="ECO:0000313" key="4">
    <source>
        <dbReference type="EMBL" id="CAL1261246.1"/>
    </source>
</evidence>
<accession>A0AAV1YTI6</accession>
<keyword evidence="2" id="KW-0378">Hydrolase</keyword>
<keyword evidence="3" id="KW-0486">Methionine biosynthesis</keyword>
<keyword evidence="5" id="KW-1185">Reference proteome</keyword>
<comment type="caution">
    <text evidence="4">The sequence shown here is derived from an EMBL/GenBank/DDBJ whole genome shotgun (WGS) entry which is preliminary data.</text>
</comment>
<dbReference type="PANTHER" id="PTHR20371:SF1">
    <property type="entry name" value="ENOLASE-PHOSPHATASE E1"/>
    <property type="match status" value="1"/>
</dbReference>
<reference evidence="4 5" key="1">
    <citation type="submission" date="2024-04" db="EMBL/GenBank/DDBJ databases">
        <authorList>
            <person name="Rising A."/>
            <person name="Reimegard J."/>
            <person name="Sonavane S."/>
            <person name="Akerstrom W."/>
            <person name="Nylinder S."/>
            <person name="Hedman E."/>
            <person name="Kallberg Y."/>
        </authorList>
    </citation>
    <scope>NUCLEOTIDE SEQUENCE [LARGE SCALE GENOMIC DNA]</scope>
</reference>
<dbReference type="Gene3D" id="3.40.50.1000">
    <property type="entry name" value="HAD superfamily/HAD-like"/>
    <property type="match status" value="1"/>
</dbReference>
<dbReference type="GO" id="GO:0000287">
    <property type="term" value="F:magnesium ion binding"/>
    <property type="evidence" value="ECO:0007669"/>
    <property type="project" value="InterPro"/>
</dbReference>
<dbReference type="PRINTS" id="PR00413">
    <property type="entry name" value="HADHALOGNASE"/>
</dbReference>
<evidence type="ECO:0000256" key="2">
    <source>
        <dbReference type="ARBA" id="ARBA00022801"/>
    </source>
</evidence>
<dbReference type="SFLD" id="SFLDG01129">
    <property type="entry name" value="C1.5:_HAD__Beta-PGM__Phosphata"/>
    <property type="match status" value="1"/>
</dbReference>
<dbReference type="PANTHER" id="PTHR20371">
    <property type="entry name" value="ENOLASE-PHOSPHATASE E1"/>
    <property type="match status" value="1"/>
</dbReference>
<evidence type="ECO:0000313" key="5">
    <source>
        <dbReference type="Proteomes" id="UP001497382"/>
    </source>
</evidence>
<dbReference type="AlphaFoldDB" id="A0AAV1YTI6"/>
<dbReference type="GO" id="GO:0043874">
    <property type="term" value="F:acireductone synthase activity"/>
    <property type="evidence" value="ECO:0007669"/>
    <property type="project" value="InterPro"/>
</dbReference>
<dbReference type="GO" id="GO:0019509">
    <property type="term" value="P:L-methionine salvage from methylthioadenosine"/>
    <property type="evidence" value="ECO:0007669"/>
    <property type="project" value="InterPro"/>
</dbReference>
<dbReference type="SUPFAM" id="SSF56784">
    <property type="entry name" value="HAD-like"/>
    <property type="match status" value="1"/>
</dbReference>
<keyword evidence="1" id="KW-0028">Amino-acid biosynthesis</keyword>
<sequence length="266" mass="30003">MINEALRRIVSQAKAIILDIEGTIASIDFTRKEAFPYVESHIEDYIMKNWDEVKNTLSLIQQQFVLDSKEISNDVVQLPSVPTSENIEVEKCQSAVIGYVKHQMKNNRNDPAMKQIQGLALQNAFRNGDILAHIYSDAIKALKIWADESKLIYTYSTGSRATQVEYFKHTILGDLSNFIKGYFDTSVGSKLECEGFKFICSSAEVDPSEVVFFSDRPKEIIAAKKCGLKAILVDRESEISLIREEQDFLGHEDGKISSFTEILSDS</sequence>
<dbReference type="InterPro" id="IPR023214">
    <property type="entry name" value="HAD_sf"/>
</dbReference>
<dbReference type="Pfam" id="PF00702">
    <property type="entry name" value="Hydrolase"/>
    <property type="match status" value="1"/>
</dbReference>
<name>A0AAV1YTI6_9ARAC</name>
<organism evidence="4 5">
    <name type="scientific">Larinioides sclopetarius</name>
    <dbReference type="NCBI Taxonomy" id="280406"/>
    <lineage>
        <taxon>Eukaryota</taxon>
        <taxon>Metazoa</taxon>
        <taxon>Ecdysozoa</taxon>
        <taxon>Arthropoda</taxon>
        <taxon>Chelicerata</taxon>
        <taxon>Arachnida</taxon>
        <taxon>Araneae</taxon>
        <taxon>Araneomorphae</taxon>
        <taxon>Entelegynae</taxon>
        <taxon>Araneoidea</taxon>
        <taxon>Araneidae</taxon>
        <taxon>Larinioides</taxon>
    </lineage>
</organism>